<evidence type="ECO:0000256" key="2">
    <source>
        <dbReference type="ARBA" id="ARBA00022723"/>
    </source>
</evidence>
<dbReference type="InterPro" id="IPR012934">
    <property type="entry name" value="Znf_AD"/>
</dbReference>
<dbReference type="GO" id="GO:0003677">
    <property type="term" value="F:DNA binding"/>
    <property type="evidence" value="ECO:0007669"/>
    <property type="project" value="UniProtKB-KW"/>
</dbReference>
<dbReference type="AlphaFoldDB" id="A0ABD0S869"/>
<feature type="domain" description="C2H2-type" evidence="12">
    <location>
        <begin position="242"/>
        <end position="269"/>
    </location>
</feature>
<evidence type="ECO:0000256" key="9">
    <source>
        <dbReference type="ARBA" id="ARBA00023242"/>
    </source>
</evidence>
<keyword evidence="6" id="KW-0805">Transcription regulation</keyword>
<dbReference type="PANTHER" id="PTHR24399">
    <property type="entry name" value="ZINC FINGER AND BTB DOMAIN-CONTAINING"/>
    <property type="match status" value="1"/>
</dbReference>
<dbReference type="PROSITE" id="PS51915">
    <property type="entry name" value="ZAD"/>
    <property type="match status" value="1"/>
</dbReference>
<feature type="domain" description="C2H2-type" evidence="12">
    <location>
        <begin position="268"/>
        <end position="297"/>
    </location>
</feature>
<feature type="domain" description="C2H2-type" evidence="12">
    <location>
        <begin position="365"/>
        <end position="392"/>
    </location>
</feature>
<evidence type="ECO:0000313" key="15">
    <source>
        <dbReference type="Proteomes" id="UP001549921"/>
    </source>
</evidence>
<keyword evidence="8" id="KW-0804">Transcription</keyword>
<dbReference type="PANTHER" id="PTHR24399:SF23">
    <property type="entry name" value="C2H2-TYPE DOMAIN-CONTAINING PROTEIN"/>
    <property type="match status" value="1"/>
</dbReference>
<evidence type="ECO:0000256" key="3">
    <source>
        <dbReference type="ARBA" id="ARBA00022737"/>
    </source>
</evidence>
<sequence>MLEESEINMLVSNVLNECRFSHCRLCLKQIEKEYVSFHDFVAIESTSSEPQTMSEFLREIFSSERELYDEIAGVDAVCLNCVDKTFELMKFMKMCRSSSELLKNVFNHLTETLNNEIDTTNNQTLYIVVNEKESSLILVKKDDKEKENINSNASKQKRGRKRKHFDCSKCDEVLDNLEELKAHNLSFHNSVTCDICHEACPSNMDLEDHINTIHQYQCEQCSLRMDSEQELLDHIGKHHNTYVCKECGISCQGLDKLRVHEQKHISKSECPKCGKSYTTKEFYQRHVKLCLEDRLDPHPIRTEIVKTYFCELCGKGYSTPGGLRVHERFTHGNAKPHECEYCGKKFTAPSYLKTHMIKHTGEKNFKCDICGGKFVSKEALLYHTRRHTGEKPYSCKFCNERFVNASARAEHIKFKHVGPTLMCEICSHKFVTSHFLKQHMSRHHDPTSKLYVSRTLPADMPGDENKKIRSEKQNETTKFYAADSLAADMPDINMKKIKVENPY</sequence>
<evidence type="ECO:0000259" key="13">
    <source>
        <dbReference type="PROSITE" id="PS51915"/>
    </source>
</evidence>
<dbReference type="InterPro" id="IPR036236">
    <property type="entry name" value="Znf_C2H2_sf"/>
</dbReference>
<name>A0ABD0S869_LOXSC</name>
<comment type="subcellular location">
    <subcellularLocation>
        <location evidence="1">Nucleus</location>
    </subcellularLocation>
</comment>
<evidence type="ECO:0000256" key="8">
    <source>
        <dbReference type="ARBA" id="ARBA00023163"/>
    </source>
</evidence>
<organism evidence="14 15">
    <name type="scientific">Loxostege sticticalis</name>
    <name type="common">Beet webworm moth</name>
    <dbReference type="NCBI Taxonomy" id="481309"/>
    <lineage>
        <taxon>Eukaryota</taxon>
        <taxon>Metazoa</taxon>
        <taxon>Ecdysozoa</taxon>
        <taxon>Arthropoda</taxon>
        <taxon>Hexapoda</taxon>
        <taxon>Insecta</taxon>
        <taxon>Pterygota</taxon>
        <taxon>Neoptera</taxon>
        <taxon>Endopterygota</taxon>
        <taxon>Lepidoptera</taxon>
        <taxon>Glossata</taxon>
        <taxon>Ditrysia</taxon>
        <taxon>Pyraloidea</taxon>
        <taxon>Crambidae</taxon>
        <taxon>Pyraustinae</taxon>
        <taxon>Loxostege</taxon>
    </lineage>
</organism>
<accession>A0ABD0S869</accession>
<dbReference type="Pfam" id="PF13894">
    <property type="entry name" value="zf-C2H2_4"/>
    <property type="match status" value="1"/>
</dbReference>
<keyword evidence="7" id="KW-0238">DNA-binding</keyword>
<feature type="binding site" evidence="11">
    <location>
        <position position="78"/>
    </location>
    <ligand>
        <name>Zn(2+)</name>
        <dbReference type="ChEBI" id="CHEBI:29105"/>
    </ligand>
</feature>
<evidence type="ECO:0000256" key="7">
    <source>
        <dbReference type="ARBA" id="ARBA00023125"/>
    </source>
</evidence>
<gene>
    <name evidence="14" type="ORF">ABMA28_010423</name>
</gene>
<evidence type="ECO:0000259" key="12">
    <source>
        <dbReference type="PROSITE" id="PS50157"/>
    </source>
</evidence>
<evidence type="ECO:0000256" key="11">
    <source>
        <dbReference type="PROSITE-ProRule" id="PRU01263"/>
    </source>
</evidence>
<comment type="caution">
    <text evidence="14">The sequence shown here is derived from an EMBL/GenBank/DDBJ whole genome shotgun (WGS) entry which is preliminary data.</text>
</comment>
<feature type="binding site" evidence="11">
    <location>
        <position position="23"/>
    </location>
    <ligand>
        <name>Zn(2+)</name>
        <dbReference type="ChEBI" id="CHEBI:29105"/>
    </ligand>
</feature>
<dbReference type="PROSITE" id="PS00028">
    <property type="entry name" value="ZINC_FINGER_C2H2_1"/>
    <property type="match status" value="8"/>
</dbReference>
<reference evidence="14 15" key="1">
    <citation type="submission" date="2024-06" db="EMBL/GenBank/DDBJ databases">
        <title>A chromosome-level genome assembly of beet webworm, Loxostege sticticalis.</title>
        <authorList>
            <person name="Zhang Y."/>
        </authorList>
    </citation>
    <scope>NUCLEOTIDE SEQUENCE [LARGE SCALE GENOMIC DNA]</scope>
    <source>
        <strain evidence="14">AQ028</strain>
        <tissue evidence="14">Male pupae</tissue>
    </source>
</reference>
<feature type="domain" description="C2H2-type" evidence="12">
    <location>
        <begin position="337"/>
        <end position="364"/>
    </location>
</feature>
<feature type="binding site" evidence="11">
    <location>
        <position position="81"/>
    </location>
    <ligand>
        <name>Zn(2+)</name>
        <dbReference type="ChEBI" id="CHEBI:29105"/>
    </ligand>
</feature>
<protein>
    <submittedName>
        <fullName evidence="14">Uncharacterized protein</fullName>
    </submittedName>
</protein>
<dbReference type="FunFam" id="3.30.160.60:FF:001228">
    <property type="entry name" value="Zinc finger protein 236"/>
    <property type="match status" value="1"/>
</dbReference>
<evidence type="ECO:0000313" key="14">
    <source>
        <dbReference type="EMBL" id="KAL0810260.1"/>
    </source>
</evidence>
<evidence type="ECO:0000256" key="4">
    <source>
        <dbReference type="ARBA" id="ARBA00022771"/>
    </source>
</evidence>
<feature type="domain" description="C2H2-type" evidence="12">
    <location>
        <begin position="393"/>
        <end position="421"/>
    </location>
</feature>
<evidence type="ECO:0000256" key="1">
    <source>
        <dbReference type="ARBA" id="ARBA00004123"/>
    </source>
</evidence>
<proteinExistence type="predicted"/>
<keyword evidence="3" id="KW-0677">Repeat</keyword>
<evidence type="ECO:0000256" key="6">
    <source>
        <dbReference type="ARBA" id="ARBA00023015"/>
    </source>
</evidence>
<keyword evidence="4 10" id="KW-0863">Zinc-finger</keyword>
<keyword evidence="9" id="KW-0539">Nucleus</keyword>
<feature type="domain" description="C2H2-type" evidence="12">
    <location>
        <begin position="308"/>
        <end position="336"/>
    </location>
</feature>
<keyword evidence="5 11" id="KW-0862">Zinc</keyword>
<dbReference type="InterPro" id="IPR013087">
    <property type="entry name" value="Znf_C2H2_type"/>
</dbReference>
<keyword evidence="2 11" id="KW-0479">Metal-binding</keyword>
<dbReference type="FunFam" id="3.30.160.60:FF:000624">
    <property type="entry name" value="zinc finger protein 697"/>
    <property type="match status" value="1"/>
</dbReference>
<feature type="domain" description="ZAD" evidence="13">
    <location>
        <begin position="21"/>
        <end position="105"/>
    </location>
</feature>
<dbReference type="Pfam" id="PF00096">
    <property type="entry name" value="zf-C2H2"/>
    <property type="match status" value="4"/>
</dbReference>
<dbReference type="PROSITE" id="PS50157">
    <property type="entry name" value="ZINC_FINGER_C2H2_2"/>
    <property type="match status" value="6"/>
</dbReference>
<evidence type="ECO:0000256" key="10">
    <source>
        <dbReference type="PROSITE-ProRule" id="PRU00042"/>
    </source>
</evidence>
<dbReference type="SMART" id="SM00355">
    <property type="entry name" value="ZnF_C2H2"/>
    <property type="match status" value="10"/>
</dbReference>
<dbReference type="EMBL" id="JBEDNZ010000026">
    <property type="protein sequence ID" value="KAL0810260.1"/>
    <property type="molecule type" value="Genomic_DNA"/>
</dbReference>
<dbReference type="SMART" id="SM00868">
    <property type="entry name" value="zf-AD"/>
    <property type="match status" value="2"/>
</dbReference>
<dbReference type="GO" id="GO:0005634">
    <property type="term" value="C:nucleus"/>
    <property type="evidence" value="ECO:0007669"/>
    <property type="project" value="UniProtKB-SubCell"/>
</dbReference>
<dbReference type="Gene3D" id="3.30.160.60">
    <property type="entry name" value="Classic Zinc Finger"/>
    <property type="match status" value="6"/>
</dbReference>
<dbReference type="GO" id="GO:0008270">
    <property type="term" value="F:zinc ion binding"/>
    <property type="evidence" value="ECO:0007669"/>
    <property type="project" value="UniProtKB-UniRule"/>
</dbReference>
<dbReference type="SUPFAM" id="SSF57667">
    <property type="entry name" value="beta-beta-alpha zinc fingers"/>
    <property type="match status" value="4"/>
</dbReference>
<evidence type="ECO:0000256" key="5">
    <source>
        <dbReference type="ARBA" id="ARBA00022833"/>
    </source>
</evidence>
<feature type="binding site" evidence="11">
    <location>
        <position position="26"/>
    </location>
    <ligand>
        <name>Zn(2+)</name>
        <dbReference type="ChEBI" id="CHEBI:29105"/>
    </ligand>
</feature>
<dbReference type="Proteomes" id="UP001549921">
    <property type="component" value="Unassembled WGS sequence"/>
</dbReference>